<proteinExistence type="predicted"/>
<feature type="compositionally biased region" description="Basic residues" evidence="2">
    <location>
        <begin position="122"/>
        <end position="137"/>
    </location>
</feature>
<gene>
    <name evidence="3" type="ORF">BDV96DRAFT_594978</name>
</gene>
<feature type="region of interest" description="Disordered" evidence="2">
    <location>
        <begin position="18"/>
        <end position="146"/>
    </location>
</feature>
<evidence type="ECO:0000313" key="3">
    <source>
        <dbReference type="EMBL" id="KAF2120524.1"/>
    </source>
</evidence>
<evidence type="ECO:0000256" key="2">
    <source>
        <dbReference type="SAM" id="MobiDB-lite"/>
    </source>
</evidence>
<dbReference type="EMBL" id="ML977313">
    <property type="protein sequence ID" value="KAF2120524.1"/>
    <property type="molecule type" value="Genomic_DNA"/>
</dbReference>
<reference evidence="3" key="1">
    <citation type="journal article" date="2020" name="Stud. Mycol.">
        <title>101 Dothideomycetes genomes: a test case for predicting lifestyles and emergence of pathogens.</title>
        <authorList>
            <person name="Haridas S."/>
            <person name="Albert R."/>
            <person name="Binder M."/>
            <person name="Bloem J."/>
            <person name="Labutti K."/>
            <person name="Salamov A."/>
            <person name="Andreopoulos B."/>
            <person name="Baker S."/>
            <person name="Barry K."/>
            <person name="Bills G."/>
            <person name="Bluhm B."/>
            <person name="Cannon C."/>
            <person name="Castanera R."/>
            <person name="Culley D."/>
            <person name="Daum C."/>
            <person name="Ezra D."/>
            <person name="Gonzalez J."/>
            <person name="Henrissat B."/>
            <person name="Kuo A."/>
            <person name="Liang C."/>
            <person name="Lipzen A."/>
            <person name="Lutzoni F."/>
            <person name="Magnuson J."/>
            <person name="Mondo S."/>
            <person name="Nolan M."/>
            <person name="Ohm R."/>
            <person name="Pangilinan J."/>
            <person name="Park H.-J."/>
            <person name="Ramirez L."/>
            <person name="Alfaro M."/>
            <person name="Sun H."/>
            <person name="Tritt A."/>
            <person name="Yoshinaga Y."/>
            <person name="Zwiers L.-H."/>
            <person name="Turgeon B."/>
            <person name="Goodwin S."/>
            <person name="Spatafora J."/>
            <person name="Crous P."/>
            <person name="Grigoriev I."/>
        </authorList>
    </citation>
    <scope>NUCLEOTIDE SEQUENCE</scope>
    <source>
        <strain evidence="3">CBS 627.86</strain>
    </source>
</reference>
<feature type="coiled-coil region" evidence="1">
    <location>
        <begin position="286"/>
        <end position="349"/>
    </location>
</feature>
<feature type="compositionally biased region" description="Basic and acidic residues" evidence="2">
    <location>
        <begin position="76"/>
        <end position="88"/>
    </location>
</feature>
<name>A0A6A5ZNF3_9PLEO</name>
<keyword evidence="4" id="KW-1185">Reference proteome</keyword>
<accession>A0A6A5ZNF3</accession>
<evidence type="ECO:0000256" key="1">
    <source>
        <dbReference type="SAM" id="Coils"/>
    </source>
</evidence>
<feature type="coiled-coil region" evidence="1">
    <location>
        <begin position="152"/>
        <end position="262"/>
    </location>
</feature>
<keyword evidence="1" id="KW-0175">Coiled coil</keyword>
<dbReference type="OrthoDB" id="6133115at2759"/>
<protein>
    <submittedName>
        <fullName evidence="3">Uncharacterized protein</fullName>
    </submittedName>
</protein>
<sequence length="493" mass="58948">MPPAEFFDDDDEWYSDVRYSGARHVRPPPYGRRSDRDFLQPEARVYQSGGHHRSRSTGGSPVPNINIYATGGAAKNDNDTNPRLHAEQRSPAASPRMEARGRSRGRHDDWGLEDQIDELKHELRKNRSRSRSAQHHHYRDESPNHAYDKWQLDRANERLKEAEDKLALEKREDLVKRKMELHYLKDRHEREEEAERIRREEDRFKKDFELKMEKEERKKMLDAQAKDTERKRIIAENTAKLDREAREEKEAREQAVAEYRRKRLDDEEKAKAEKDKVIADFKRKEFEDAQKAKKAKEDLLAQLAIEEQKRKAEEKAQYEAFELMQKQKRQEEKEKRDKQEAELEEAMRKRLAHFGFQENQISAMIKPEEAAKLHQGQTPLNPLRLTHQPTYVKVHRDHLSVDTLQYYDIPFEYDRGDPEYLIILREMDQKETEILFEHTRRLRSRGTPLLIEQRKDHGHKDYAWVRRKRSVSRSPSRRRSSPKRVVGIKEMFF</sequence>
<dbReference type="AlphaFoldDB" id="A0A6A5ZNF3"/>
<dbReference type="Proteomes" id="UP000799770">
    <property type="component" value="Unassembled WGS sequence"/>
</dbReference>
<feature type="compositionally biased region" description="Basic and acidic residues" evidence="2">
    <location>
        <begin position="97"/>
        <end position="110"/>
    </location>
</feature>
<evidence type="ECO:0000313" key="4">
    <source>
        <dbReference type="Proteomes" id="UP000799770"/>
    </source>
</evidence>
<organism evidence="3 4">
    <name type="scientific">Lophiotrema nucula</name>
    <dbReference type="NCBI Taxonomy" id="690887"/>
    <lineage>
        <taxon>Eukaryota</taxon>
        <taxon>Fungi</taxon>
        <taxon>Dikarya</taxon>
        <taxon>Ascomycota</taxon>
        <taxon>Pezizomycotina</taxon>
        <taxon>Dothideomycetes</taxon>
        <taxon>Pleosporomycetidae</taxon>
        <taxon>Pleosporales</taxon>
        <taxon>Lophiotremataceae</taxon>
        <taxon>Lophiotrema</taxon>
    </lineage>
</organism>